<dbReference type="SUPFAM" id="SSF55729">
    <property type="entry name" value="Acyl-CoA N-acyltransferases (Nat)"/>
    <property type="match status" value="1"/>
</dbReference>
<dbReference type="GO" id="GO:0016747">
    <property type="term" value="F:acyltransferase activity, transferring groups other than amino-acyl groups"/>
    <property type="evidence" value="ECO:0007669"/>
    <property type="project" value="InterPro"/>
</dbReference>
<evidence type="ECO:0000313" key="3">
    <source>
        <dbReference type="Proteomes" id="UP000243494"/>
    </source>
</evidence>
<dbReference type="PANTHER" id="PTHR43415">
    <property type="entry name" value="SPERMIDINE N(1)-ACETYLTRANSFERASE"/>
    <property type="match status" value="1"/>
</dbReference>
<dbReference type="Proteomes" id="UP000243494">
    <property type="component" value="Unassembled WGS sequence"/>
</dbReference>
<proteinExistence type="predicted"/>
<gene>
    <name evidence="2" type="ORF">CHF27_008695</name>
</gene>
<keyword evidence="3" id="KW-1185">Reference proteome</keyword>
<dbReference type="EMBL" id="NOJZ02000014">
    <property type="protein sequence ID" value="RDY23315.1"/>
    <property type="molecule type" value="Genomic_DNA"/>
</dbReference>
<reference evidence="2 3" key="1">
    <citation type="journal article" date="2017" name="Genome Announc.">
        <title>Draft Genome Sequence of Romboutsia maritimum sp. nov. Strain CCRI-22766(T), Isolated from Coastal Estuarine Mud.</title>
        <authorList>
            <person name="Maheux A.F."/>
            <person name="Boudreau D.K."/>
            <person name="Berube E."/>
            <person name="Boissinot M."/>
            <person name="Raymond F."/>
            <person name="Brodeur S."/>
            <person name="Corbeil J."/>
            <person name="Brightwell G."/>
            <person name="Broda D."/>
            <person name="Omar R.F."/>
            <person name="Bergeron M.G."/>
        </authorList>
    </citation>
    <scope>NUCLEOTIDE SEQUENCE [LARGE SCALE GENOMIC DNA]</scope>
    <source>
        <strain evidence="2 3">CCRI-22766</strain>
    </source>
</reference>
<dbReference type="InterPro" id="IPR000182">
    <property type="entry name" value="GNAT_dom"/>
</dbReference>
<accession>A0A371IS69</accession>
<dbReference type="PANTHER" id="PTHR43415:SF3">
    <property type="entry name" value="GNAT-FAMILY ACETYLTRANSFERASE"/>
    <property type="match status" value="1"/>
</dbReference>
<dbReference type="CDD" id="cd04301">
    <property type="entry name" value="NAT_SF"/>
    <property type="match status" value="1"/>
</dbReference>
<dbReference type="AlphaFoldDB" id="A0A371IS69"/>
<comment type="caution">
    <text evidence="2">The sequence shown here is derived from an EMBL/GenBank/DDBJ whole genome shotgun (WGS) entry which is preliminary data.</text>
</comment>
<evidence type="ECO:0000313" key="2">
    <source>
        <dbReference type="EMBL" id="RDY23315.1"/>
    </source>
</evidence>
<keyword evidence="2" id="KW-0808">Transferase</keyword>
<dbReference type="Pfam" id="PF13302">
    <property type="entry name" value="Acetyltransf_3"/>
    <property type="match status" value="1"/>
</dbReference>
<sequence>MSLLNLRKVTYEDCYLLFKWINDEAVRKNSFNSENIDIQEHKLWLKKKLQEENTKLYIILKDDCDVGVIRIEKNQEEYIISYSIAREFRGQKIGKQILIYIKEFMKGKKLVGLVKHDNIASIKAFEGAGYKKIIEKEYIKFVSI</sequence>
<organism evidence="2 3">
    <name type="scientific">Romboutsia maritimum</name>
    <dbReference type="NCBI Taxonomy" id="2020948"/>
    <lineage>
        <taxon>Bacteria</taxon>
        <taxon>Bacillati</taxon>
        <taxon>Bacillota</taxon>
        <taxon>Clostridia</taxon>
        <taxon>Peptostreptococcales</taxon>
        <taxon>Peptostreptococcaceae</taxon>
        <taxon>Romboutsia</taxon>
    </lineage>
</organism>
<protein>
    <submittedName>
        <fullName evidence="2">N-acetyltransferase</fullName>
    </submittedName>
</protein>
<dbReference type="PROSITE" id="PS51186">
    <property type="entry name" value="GNAT"/>
    <property type="match status" value="1"/>
</dbReference>
<feature type="domain" description="N-acetyltransferase" evidence="1">
    <location>
        <begin position="4"/>
        <end position="144"/>
    </location>
</feature>
<evidence type="ECO:0000259" key="1">
    <source>
        <dbReference type="PROSITE" id="PS51186"/>
    </source>
</evidence>
<dbReference type="InterPro" id="IPR016181">
    <property type="entry name" value="Acyl_CoA_acyltransferase"/>
</dbReference>
<dbReference type="Gene3D" id="3.40.630.30">
    <property type="match status" value="1"/>
</dbReference>
<name>A0A371IS69_9FIRM</name>